<name>A0A8J7KX74_9ACTN</name>
<feature type="domain" description="Lantibiotic biosynthesis protein dehydration" evidence="2">
    <location>
        <begin position="216"/>
        <end position="580"/>
    </location>
</feature>
<feature type="compositionally biased region" description="Low complexity" evidence="1">
    <location>
        <begin position="94"/>
        <end position="110"/>
    </location>
</feature>
<reference evidence="3" key="1">
    <citation type="submission" date="2020-11" db="EMBL/GenBank/DDBJ databases">
        <title>Sequencing the genomes of 1000 actinobacteria strains.</title>
        <authorList>
            <person name="Klenk H.-P."/>
        </authorList>
    </citation>
    <scope>NUCLEOTIDE SEQUENCE</scope>
    <source>
        <strain evidence="3">DSM 45356</strain>
    </source>
</reference>
<dbReference type="AlphaFoldDB" id="A0A8J7KX74"/>
<dbReference type="RefSeq" id="WP_197004318.1">
    <property type="nucleotide sequence ID" value="NZ_BONS01000020.1"/>
</dbReference>
<dbReference type="NCBIfam" id="TIGR03897">
    <property type="entry name" value="lanti_2_LanM"/>
    <property type="match status" value="1"/>
</dbReference>
<dbReference type="Pfam" id="PF13575">
    <property type="entry name" value="DUF4135"/>
    <property type="match status" value="1"/>
</dbReference>
<evidence type="ECO:0000256" key="1">
    <source>
        <dbReference type="SAM" id="MobiDB-lite"/>
    </source>
</evidence>
<dbReference type="Proteomes" id="UP000622552">
    <property type="component" value="Unassembled WGS sequence"/>
</dbReference>
<feature type="region of interest" description="Disordered" evidence="1">
    <location>
        <begin position="94"/>
        <end position="115"/>
    </location>
</feature>
<dbReference type="InterPro" id="IPR025410">
    <property type="entry name" value="Lant_dehyd"/>
</dbReference>
<dbReference type="EMBL" id="JADOUF010000001">
    <property type="protein sequence ID" value="MBG6137447.1"/>
    <property type="molecule type" value="Genomic_DNA"/>
</dbReference>
<evidence type="ECO:0000313" key="3">
    <source>
        <dbReference type="EMBL" id="MBG6137447.1"/>
    </source>
</evidence>
<keyword evidence="4" id="KW-1185">Reference proteome</keyword>
<comment type="caution">
    <text evidence="3">The sequence shown here is derived from an EMBL/GenBank/DDBJ whole genome shotgun (WGS) entry which is preliminary data.</text>
</comment>
<organism evidence="3 4">
    <name type="scientific">Longispora fulva</name>
    <dbReference type="NCBI Taxonomy" id="619741"/>
    <lineage>
        <taxon>Bacteria</taxon>
        <taxon>Bacillati</taxon>
        <taxon>Actinomycetota</taxon>
        <taxon>Actinomycetes</taxon>
        <taxon>Micromonosporales</taxon>
        <taxon>Micromonosporaceae</taxon>
        <taxon>Longispora</taxon>
    </lineage>
</organism>
<gene>
    <name evidence="3" type="ORF">IW245_003641</name>
</gene>
<protein>
    <submittedName>
        <fullName evidence="3">Type 2 lantibiotic biosynthesis protein LanM</fullName>
    </submittedName>
</protein>
<accession>A0A8J7KX74</accession>
<evidence type="ECO:0000259" key="2">
    <source>
        <dbReference type="Pfam" id="PF13575"/>
    </source>
</evidence>
<sequence>MTPWVSGLSLAERLTLADQPTSSTPVPDRAARRLDRWRAAHDLAATGQWGRRLAAVGLDEAGVLALLAEAPAELAARASRPRWAVEVEALLETAPPATASADTGSTASGADPDDDARGGWQAGFAAILDPFVATARERCLARIPESPAWDRSLLVAGFTASLSVTLTRIACRTLVLELNVARVTDRLDGTTPQERFASFVRQASRRAALTAILHEYPVLARLLVQATDNAVDAFVELVDRWRADRPAVVAGLFGGVDPGPCVAVDTGAGDAHRGGRSVAVLRFADGRKLVYKPRSLAVHARFHGLVRWLNTKTDPTGTGEPAPPAAADPGRLDLLTPDILDRGTHGWAAFVEHRSLPGAPGPYYRRLGALLALVYALDGVDFHMENLIACGDQPVLVDLETLFHPPHRTGSVSETGLLPLAGLDLSGLGGAEGTPYPTESAVLAEPGTDGMRIDRRTLRTRGARNRPLAGGVPVDARAFSADLLAGFRLGYTTLVASRDEFLARLADFADDEIRVVIRPTQTYAMLLDESTHPDVLRDALDRDRILDHLWARSTGDPLREGLIHHELRELWAGDVPVFTSRPGSRDLFTGVGARVRDVYPVPHLARVSQKIAAMGPDDLLAQEKLIGDAMAEGENHER</sequence>
<dbReference type="CDD" id="cd04792">
    <property type="entry name" value="LanM-like"/>
    <property type="match status" value="1"/>
</dbReference>
<dbReference type="InterPro" id="IPR017146">
    <property type="entry name" value="Lanti_2_LanM"/>
</dbReference>
<evidence type="ECO:0000313" key="4">
    <source>
        <dbReference type="Proteomes" id="UP000622552"/>
    </source>
</evidence>
<proteinExistence type="predicted"/>